<dbReference type="PANTHER" id="PTHR42773:SF1">
    <property type="entry name" value="METALLO-BETA-LACTAMASE FAMILY PROTEIN"/>
    <property type="match status" value="1"/>
</dbReference>
<sequence>MCTYCKLPVENYRLCCYLRFILVLETILTFKASYFLLFQQVFTRVGEMSAVYKQPTCKEDRLQALQALLSCPTNLMRTEVPPPDILEAQKPFPIPIDEKKLPGVYHCGYHSPKSYGASSYLIVHSDGNLLIDRCQLIYMVASVR</sequence>
<keyword evidence="1" id="KW-0472">Membrane</keyword>
<keyword evidence="3" id="KW-1185">Reference proteome</keyword>
<dbReference type="AlphaFoldDB" id="A0A9W7LQ14"/>
<comment type="caution">
    <text evidence="2">The sequence shown here is derived from an EMBL/GenBank/DDBJ whole genome shotgun (WGS) entry which is preliminary data.</text>
</comment>
<organism evidence="2 3">
    <name type="scientific">Hibiscus trionum</name>
    <name type="common">Flower of an hour</name>
    <dbReference type="NCBI Taxonomy" id="183268"/>
    <lineage>
        <taxon>Eukaryota</taxon>
        <taxon>Viridiplantae</taxon>
        <taxon>Streptophyta</taxon>
        <taxon>Embryophyta</taxon>
        <taxon>Tracheophyta</taxon>
        <taxon>Spermatophyta</taxon>
        <taxon>Magnoliopsida</taxon>
        <taxon>eudicotyledons</taxon>
        <taxon>Gunneridae</taxon>
        <taxon>Pentapetalae</taxon>
        <taxon>rosids</taxon>
        <taxon>malvids</taxon>
        <taxon>Malvales</taxon>
        <taxon>Malvaceae</taxon>
        <taxon>Malvoideae</taxon>
        <taxon>Hibiscus</taxon>
    </lineage>
</organism>
<protein>
    <submittedName>
        <fullName evidence="2">Uncharacterized protein</fullName>
    </submittedName>
</protein>
<keyword evidence="1" id="KW-1133">Transmembrane helix</keyword>
<dbReference type="Proteomes" id="UP001165190">
    <property type="component" value="Unassembled WGS sequence"/>
</dbReference>
<gene>
    <name evidence="2" type="ORF">HRI_000941700</name>
</gene>
<dbReference type="Pfam" id="PF13370">
    <property type="entry name" value="Fer4_13"/>
    <property type="match status" value="1"/>
</dbReference>
<evidence type="ECO:0000256" key="1">
    <source>
        <dbReference type="SAM" id="Phobius"/>
    </source>
</evidence>
<accession>A0A9W7LQ14</accession>
<evidence type="ECO:0000313" key="2">
    <source>
        <dbReference type="EMBL" id="GMI72724.1"/>
    </source>
</evidence>
<dbReference type="PANTHER" id="PTHR42773">
    <property type="entry name" value="METALLO-BETA-LACTAMASE-RELATED"/>
    <property type="match status" value="1"/>
</dbReference>
<evidence type="ECO:0000313" key="3">
    <source>
        <dbReference type="Proteomes" id="UP001165190"/>
    </source>
</evidence>
<feature type="transmembrane region" description="Helical" evidence="1">
    <location>
        <begin position="17"/>
        <end position="38"/>
    </location>
</feature>
<reference evidence="2" key="1">
    <citation type="submission" date="2023-05" db="EMBL/GenBank/DDBJ databases">
        <title>Genome and transcriptome analyses reveal genes involved in the formation of fine ridges on petal epidermal cells in Hibiscus trionum.</title>
        <authorList>
            <person name="Koshimizu S."/>
            <person name="Masuda S."/>
            <person name="Ishii T."/>
            <person name="Shirasu K."/>
            <person name="Hoshino A."/>
            <person name="Arita M."/>
        </authorList>
    </citation>
    <scope>NUCLEOTIDE SEQUENCE</scope>
    <source>
        <strain evidence="2">Hamamatsu line</strain>
    </source>
</reference>
<dbReference type="EMBL" id="BSYR01000010">
    <property type="protein sequence ID" value="GMI72724.1"/>
    <property type="molecule type" value="Genomic_DNA"/>
</dbReference>
<name>A0A9W7LQ14_HIBTR</name>
<keyword evidence="1" id="KW-0812">Transmembrane</keyword>
<proteinExistence type="predicted"/>
<dbReference type="OrthoDB" id="17458at2759"/>